<dbReference type="PROSITE" id="PS50969">
    <property type="entry name" value="FCP1"/>
    <property type="match status" value="1"/>
</dbReference>
<evidence type="ECO:0000259" key="3">
    <source>
        <dbReference type="PROSITE" id="PS50969"/>
    </source>
</evidence>
<comment type="function">
    <text evidence="1">Essential component of the TIM23 complex, a complex that mediates the translocation of transit peptide-containing proteins across the mitochondrial inner membrane.</text>
</comment>
<feature type="region of interest" description="Disordered" evidence="2">
    <location>
        <begin position="387"/>
        <end position="423"/>
    </location>
</feature>
<dbReference type="InterPro" id="IPR036412">
    <property type="entry name" value="HAD-like_sf"/>
</dbReference>
<comment type="subcellular location">
    <subcellularLocation>
        <location evidence="1">Mitochondrion inner membrane</location>
        <topology evidence="1">Single-pass membrane protein</topology>
    </subcellularLocation>
</comment>
<keyword evidence="1" id="KW-0496">Mitochondrion</keyword>
<protein>
    <recommendedName>
        <fullName evidence="1">Mitochondrial import inner membrane translocase subunit TIM50</fullName>
    </recommendedName>
</protein>
<dbReference type="AlphaFoldDB" id="A0A078A8Y4"/>
<accession>A0A078A8Y4</accession>
<keyword evidence="5" id="KW-1185">Reference proteome</keyword>
<evidence type="ECO:0000256" key="2">
    <source>
        <dbReference type="SAM" id="MobiDB-lite"/>
    </source>
</evidence>
<evidence type="ECO:0000256" key="1">
    <source>
        <dbReference type="RuleBase" id="RU365079"/>
    </source>
</evidence>
<feature type="compositionally biased region" description="Basic and acidic residues" evidence="2">
    <location>
        <begin position="392"/>
        <end position="412"/>
    </location>
</feature>
<dbReference type="InterPro" id="IPR004274">
    <property type="entry name" value="FCP1_dom"/>
</dbReference>
<name>A0A078A8Y4_STYLE</name>
<evidence type="ECO:0000313" key="5">
    <source>
        <dbReference type="Proteomes" id="UP000039865"/>
    </source>
</evidence>
<comment type="similarity">
    <text evidence="1">Belongs to the TIM50 family.</text>
</comment>
<dbReference type="GO" id="GO:0015031">
    <property type="term" value="P:protein transport"/>
    <property type="evidence" value="ECO:0007669"/>
    <property type="project" value="UniProtKB-KW"/>
</dbReference>
<dbReference type="InterPro" id="IPR050365">
    <property type="entry name" value="TIM50"/>
</dbReference>
<keyword evidence="1" id="KW-0653">Protein transport</keyword>
<dbReference type="Gene3D" id="3.40.50.1000">
    <property type="entry name" value="HAD superfamily/HAD-like"/>
    <property type="match status" value="1"/>
</dbReference>
<evidence type="ECO:0000313" key="4">
    <source>
        <dbReference type="EMBL" id="CDW78735.1"/>
    </source>
</evidence>
<keyword evidence="1" id="KW-0809">Transit peptide</keyword>
<dbReference type="OrthoDB" id="603735at2759"/>
<feature type="compositionally biased region" description="Low complexity" evidence="2">
    <location>
        <begin position="67"/>
        <end position="83"/>
    </location>
</feature>
<dbReference type="EMBL" id="CCKQ01007378">
    <property type="protein sequence ID" value="CDW78735.1"/>
    <property type="molecule type" value="Genomic_DNA"/>
</dbReference>
<feature type="region of interest" description="Disordered" evidence="2">
    <location>
        <begin position="1"/>
        <end position="83"/>
    </location>
</feature>
<dbReference type="InParanoid" id="A0A078A8Y4"/>
<dbReference type="InterPro" id="IPR023214">
    <property type="entry name" value="HAD_sf"/>
</dbReference>
<reference evidence="4 5" key="1">
    <citation type="submission" date="2014-06" db="EMBL/GenBank/DDBJ databases">
        <authorList>
            <person name="Swart Estienne"/>
        </authorList>
    </citation>
    <scope>NUCLEOTIDE SEQUENCE [LARGE SCALE GENOMIC DNA]</scope>
    <source>
        <strain evidence="4 5">130c</strain>
    </source>
</reference>
<dbReference type="Proteomes" id="UP000039865">
    <property type="component" value="Unassembled WGS sequence"/>
</dbReference>
<proteinExistence type="inferred from homology"/>
<feature type="domain" description="FCP1 homology" evidence="3">
    <location>
        <begin position="156"/>
        <end position="329"/>
    </location>
</feature>
<dbReference type="CDD" id="cd07521">
    <property type="entry name" value="HAD_FCP1-like"/>
    <property type="match status" value="1"/>
</dbReference>
<keyword evidence="1" id="KW-0813">Transport</keyword>
<dbReference type="Pfam" id="PF03031">
    <property type="entry name" value="NIF"/>
    <property type="match status" value="1"/>
</dbReference>
<dbReference type="SUPFAM" id="SSF56784">
    <property type="entry name" value="HAD-like"/>
    <property type="match status" value="1"/>
</dbReference>
<keyword evidence="1" id="KW-0811">Translocation</keyword>
<sequence>MNEQPEHQSSLASYKFGKQDSLLMPKSNSFRYPKQKKTEEEEKEQVWGTPSNKKKGSSFEITGTTAGSRRSSFSKKSNSRGKSGICCDDSSDNFGNAAASVSKYDMKETFVSRFRDDFDRLKFYEDTAIKIYNEISLSKITHPKDSEQFSAVFKNNTPHSQTLFLDLDDTLSCVSLYKLGNENFQEVIINEQDGKTMKMYLYVRPGLQNFLDRVSEKFELVLFNNGSQTFTQSVYQQILQSFTNTTNGDYFSYILSKDQCSINDGGQEIKNLEFFCGSESNRDIKRSIIVDNNIYSFQKHLTNGLQIPKYEGQQEDNWLELLGDYLIESFCNQILNQSIDSPSHKSIDFRKVISQDFCFDRIIENTRTSYIRQQMTKKISVQKFEEEEDDQLKEGGQEEAKWTGKSQSKDSEGSPISLSSRSKNINELINKPISKMSEKTYRDCYLSFVKD</sequence>
<dbReference type="SMART" id="SM00577">
    <property type="entry name" value="CPDc"/>
    <property type="match status" value="1"/>
</dbReference>
<dbReference type="GO" id="GO:0005744">
    <property type="term" value="C:TIM23 mitochondrial import inner membrane translocase complex"/>
    <property type="evidence" value="ECO:0007669"/>
    <property type="project" value="UniProtKB-UniRule"/>
</dbReference>
<dbReference type="OMA" id="RSPMATD"/>
<organism evidence="4 5">
    <name type="scientific">Stylonychia lemnae</name>
    <name type="common">Ciliate</name>
    <dbReference type="NCBI Taxonomy" id="5949"/>
    <lineage>
        <taxon>Eukaryota</taxon>
        <taxon>Sar</taxon>
        <taxon>Alveolata</taxon>
        <taxon>Ciliophora</taxon>
        <taxon>Intramacronucleata</taxon>
        <taxon>Spirotrichea</taxon>
        <taxon>Stichotrichia</taxon>
        <taxon>Sporadotrichida</taxon>
        <taxon>Oxytrichidae</taxon>
        <taxon>Stylonychinae</taxon>
        <taxon>Stylonychia</taxon>
    </lineage>
</organism>
<feature type="compositionally biased region" description="Polar residues" evidence="2">
    <location>
        <begin position="414"/>
        <end position="423"/>
    </location>
</feature>
<gene>
    <name evidence="4" type="primary">Contig8329.g8879</name>
    <name evidence="4" type="ORF">STYLEM_7719</name>
</gene>
<comment type="subunit">
    <text evidence="1">Component of the TIM23 complex.</text>
</comment>
<dbReference type="PANTHER" id="PTHR12210">
    <property type="entry name" value="DULLARD PROTEIN PHOSPHATASE"/>
    <property type="match status" value="1"/>
</dbReference>